<dbReference type="Pfam" id="PF18317">
    <property type="entry name" value="SDH_C"/>
    <property type="match status" value="1"/>
</dbReference>
<organism evidence="12 13">
    <name type="scientific">Saliniradius amylolyticus</name>
    <dbReference type="NCBI Taxonomy" id="2183582"/>
    <lineage>
        <taxon>Bacteria</taxon>
        <taxon>Pseudomonadati</taxon>
        <taxon>Pseudomonadota</taxon>
        <taxon>Gammaproteobacteria</taxon>
        <taxon>Alteromonadales</taxon>
        <taxon>Alteromonadaceae</taxon>
        <taxon>Saliniradius</taxon>
    </lineage>
</organism>
<keyword evidence="13" id="KW-1185">Reference proteome</keyword>
<dbReference type="NCBIfam" id="NF001310">
    <property type="entry name" value="PRK00258.1-2"/>
    <property type="match status" value="1"/>
</dbReference>
<dbReference type="Gene3D" id="3.40.50.10860">
    <property type="entry name" value="Leucine Dehydrogenase, chain A, domain 1"/>
    <property type="match status" value="1"/>
</dbReference>
<evidence type="ECO:0000256" key="6">
    <source>
        <dbReference type="ARBA" id="ARBA00023141"/>
    </source>
</evidence>
<feature type="binding site" evidence="8">
    <location>
        <position position="128"/>
    </location>
    <ligand>
        <name>shikimate</name>
        <dbReference type="ChEBI" id="CHEBI:36208"/>
    </ligand>
</feature>
<dbReference type="GO" id="GO:0019632">
    <property type="term" value="P:shikimate metabolic process"/>
    <property type="evidence" value="ECO:0007669"/>
    <property type="project" value="InterPro"/>
</dbReference>
<dbReference type="Pfam" id="PF08501">
    <property type="entry name" value="Shikimate_dh_N"/>
    <property type="match status" value="1"/>
</dbReference>
<dbReference type="PANTHER" id="PTHR21089:SF1">
    <property type="entry name" value="BIFUNCTIONAL 3-DEHYDROQUINATE DEHYDRATASE_SHIKIMATE DEHYDROGENASE, CHLOROPLASTIC"/>
    <property type="match status" value="1"/>
</dbReference>
<feature type="binding site" evidence="8">
    <location>
        <position position="88"/>
    </location>
    <ligand>
        <name>shikimate</name>
        <dbReference type="ChEBI" id="CHEBI:36208"/>
    </ligand>
</feature>
<evidence type="ECO:0000313" key="12">
    <source>
        <dbReference type="EMBL" id="AWL10544.1"/>
    </source>
</evidence>
<feature type="binding site" evidence="8">
    <location>
        <position position="264"/>
    </location>
    <ligand>
        <name>NADP(+)</name>
        <dbReference type="ChEBI" id="CHEBI:58349"/>
    </ligand>
</feature>
<feature type="binding site" evidence="8">
    <location>
        <position position="271"/>
    </location>
    <ligand>
        <name>shikimate</name>
        <dbReference type="ChEBI" id="CHEBI:36208"/>
    </ligand>
</feature>
<dbReference type="EMBL" id="CP029347">
    <property type="protein sequence ID" value="AWL10544.1"/>
    <property type="molecule type" value="Genomic_DNA"/>
</dbReference>
<reference evidence="12 13" key="1">
    <citation type="submission" date="2018-05" db="EMBL/GenBank/DDBJ databases">
        <title>Salinimonas sp. HMF8227 Genome sequencing and assembly.</title>
        <authorList>
            <person name="Kang H."/>
            <person name="Kang J."/>
            <person name="Cha I."/>
            <person name="Kim H."/>
            <person name="Joh K."/>
        </authorList>
    </citation>
    <scope>NUCLEOTIDE SEQUENCE [LARGE SCALE GENOMIC DNA]</scope>
    <source>
        <strain evidence="12 13">HMF8227</strain>
    </source>
</reference>
<dbReference type="InterPro" id="IPR022893">
    <property type="entry name" value="Shikimate_DH_fam"/>
</dbReference>
<dbReference type="Pfam" id="PF01488">
    <property type="entry name" value="Shikimate_DH"/>
    <property type="match status" value="1"/>
</dbReference>
<dbReference type="CDD" id="cd01065">
    <property type="entry name" value="NAD_bind_Shikimate_DH"/>
    <property type="match status" value="1"/>
</dbReference>
<dbReference type="InterPro" id="IPR046346">
    <property type="entry name" value="Aminoacid_DH-like_N_sf"/>
</dbReference>
<evidence type="ECO:0000256" key="5">
    <source>
        <dbReference type="ARBA" id="ARBA00023002"/>
    </source>
</evidence>
<evidence type="ECO:0000313" key="13">
    <source>
        <dbReference type="Proteomes" id="UP000245728"/>
    </source>
</evidence>
<dbReference type="KEGG" id="salh:HMF8227_00031"/>
<dbReference type="GO" id="GO:0008652">
    <property type="term" value="P:amino acid biosynthetic process"/>
    <property type="evidence" value="ECO:0007669"/>
    <property type="project" value="UniProtKB-KW"/>
</dbReference>
<dbReference type="GO" id="GO:0009073">
    <property type="term" value="P:aromatic amino acid family biosynthetic process"/>
    <property type="evidence" value="ECO:0007669"/>
    <property type="project" value="UniProtKB-KW"/>
</dbReference>
<evidence type="ECO:0000256" key="3">
    <source>
        <dbReference type="ARBA" id="ARBA00022605"/>
    </source>
</evidence>
<feature type="binding site" evidence="8">
    <location>
        <position position="113"/>
    </location>
    <ligand>
        <name>shikimate</name>
        <dbReference type="ChEBI" id="CHEBI:36208"/>
    </ligand>
</feature>
<dbReference type="UniPathway" id="UPA00053">
    <property type="reaction ID" value="UER00087"/>
</dbReference>
<evidence type="ECO:0000259" key="9">
    <source>
        <dbReference type="Pfam" id="PF01488"/>
    </source>
</evidence>
<protein>
    <recommendedName>
        <fullName evidence="2 8">Shikimate dehydrogenase (NADP(+))</fullName>
        <shortName evidence="8">SDH</shortName>
        <ecNumber evidence="2 8">1.1.1.25</ecNumber>
    </recommendedName>
</protein>
<dbReference type="Gene3D" id="3.40.50.720">
    <property type="entry name" value="NAD(P)-binding Rossmann-like Domain"/>
    <property type="match status" value="1"/>
</dbReference>
<comment type="pathway">
    <text evidence="1 8">Metabolic intermediate biosynthesis; chorismate biosynthesis; chorismate from D-erythrose 4-phosphate and phosphoenolpyruvate: step 4/7.</text>
</comment>
<feature type="binding site" evidence="8">
    <location>
        <begin position="152"/>
        <end position="156"/>
    </location>
    <ligand>
        <name>NADP(+)</name>
        <dbReference type="ChEBI" id="CHEBI:58349"/>
    </ligand>
</feature>
<evidence type="ECO:0000256" key="4">
    <source>
        <dbReference type="ARBA" id="ARBA00022857"/>
    </source>
</evidence>
<dbReference type="NCBIfam" id="TIGR00507">
    <property type="entry name" value="aroE"/>
    <property type="match status" value="1"/>
</dbReference>
<dbReference type="HAMAP" id="MF_00222">
    <property type="entry name" value="Shikimate_DH_AroE"/>
    <property type="match status" value="1"/>
</dbReference>
<evidence type="ECO:0000256" key="1">
    <source>
        <dbReference type="ARBA" id="ARBA00004871"/>
    </source>
</evidence>
<feature type="binding site" evidence="8">
    <location>
        <position position="242"/>
    </location>
    <ligand>
        <name>shikimate</name>
        <dbReference type="ChEBI" id="CHEBI:36208"/>
    </ligand>
</feature>
<dbReference type="Proteomes" id="UP000245728">
    <property type="component" value="Chromosome"/>
</dbReference>
<dbReference type="GO" id="GO:0009423">
    <property type="term" value="P:chorismate biosynthetic process"/>
    <property type="evidence" value="ECO:0007669"/>
    <property type="project" value="UniProtKB-UniRule"/>
</dbReference>
<dbReference type="InterPro" id="IPR013708">
    <property type="entry name" value="Shikimate_DH-bd_N"/>
</dbReference>
<feature type="binding site" evidence="8">
    <location>
        <position position="104"/>
    </location>
    <ligand>
        <name>NADP(+)</name>
        <dbReference type="ChEBI" id="CHEBI:58349"/>
    </ligand>
</feature>
<dbReference type="GO" id="GO:0004764">
    <property type="term" value="F:shikimate 3-dehydrogenase (NADP+) activity"/>
    <property type="evidence" value="ECO:0007669"/>
    <property type="project" value="UniProtKB-UniRule"/>
</dbReference>
<evidence type="ECO:0000256" key="7">
    <source>
        <dbReference type="ARBA" id="ARBA00049442"/>
    </source>
</evidence>
<dbReference type="InterPro" id="IPR006151">
    <property type="entry name" value="Shikm_DH/Glu-tRNA_Rdtase"/>
</dbReference>
<dbReference type="PANTHER" id="PTHR21089">
    <property type="entry name" value="SHIKIMATE DEHYDROGENASE"/>
    <property type="match status" value="1"/>
</dbReference>
<keyword evidence="6 8" id="KW-0057">Aromatic amino acid biosynthesis</keyword>
<evidence type="ECO:0000259" key="11">
    <source>
        <dbReference type="Pfam" id="PF18317"/>
    </source>
</evidence>
<feature type="binding site" evidence="8">
    <location>
        <begin position="41"/>
        <end position="43"/>
    </location>
    <ligand>
        <name>shikimate</name>
        <dbReference type="ChEBI" id="CHEBI:36208"/>
    </ligand>
</feature>
<feature type="binding site" evidence="8">
    <location>
        <position position="240"/>
    </location>
    <ligand>
        <name>NADP(+)</name>
        <dbReference type="ChEBI" id="CHEBI:58349"/>
    </ligand>
</feature>
<keyword evidence="3 8" id="KW-0028">Amino-acid biosynthesis</keyword>
<dbReference type="SUPFAM" id="SSF51735">
    <property type="entry name" value="NAD(P)-binding Rossmann-fold domains"/>
    <property type="match status" value="1"/>
</dbReference>
<dbReference type="InterPro" id="IPR036291">
    <property type="entry name" value="NAD(P)-bd_dom_sf"/>
</dbReference>
<gene>
    <name evidence="8 12" type="primary">aroE</name>
    <name evidence="12" type="ORF">HMF8227_00031</name>
</gene>
<comment type="catalytic activity">
    <reaction evidence="7 8">
        <text>shikimate + NADP(+) = 3-dehydroshikimate + NADPH + H(+)</text>
        <dbReference type="Rhea" id="RHEA:17737"/>
        <dbReference type="ChEBI" id="CHEBI:15378"/>
        <dbReference type="ChEBI" id="CHEBI:16630"/>
        <dbReference type="ChEBI" id="CHEBI:36208"/>
        <dbReference type="ChEBI" id="CHEBI:57783"/>
        <dbReference type="ChEBI" id="CHEBI:58349"/>
        <dbReference type="EC" id="1.1.1.25"/>
    </reaction>
</comment>
<accession>A0A2S2DYS8</accession>
<comment type="similarity">
    <text evidence="8">Belongs to the shikimate dehydrogenase family.</text>
</comment>
<feature type="domain" description="Shikimate dehydrogenase substrate binding N-terminal" evidence="10">
    <location>
        <begin position="33"/>
        <end position="115"/>
    </location>
</feature>
<dbReference type="InterPro" id="IPR041121">
    <property type="entry name" value="SDH_C"/>
</dbReference>
<proteinExistence type="inferred from homology"/>
<name>A0A2S2DYS8_9ALTE</name>
<comment type="subunit">
    <text evidence="8">Homodimer.</text>
</comment>
<keyword evidence="5 8" id="KW-0560">Oxidoreductase</keyword>
<dbReference type="SUPFAM" id="SSF53223">
    <property type="entry name" value="Aminoacid dehydrogenase-like, N-terminal domain"/>
    <property type="match status" value="1"/>
</dbReference>
<comment type="function">
    <text evidence="8">Involved in the biosynthesis of the chorismate, which leads to the biosynthesis of aromatic amino acids. Catalyzes the reversible NADPH linked reduction of 3-dehydroshikimate (DHSA) to yield shikimate (SA).</text>
</comment>
<sequence length="299" mass="32692">MSYKLFGFASVEDCVSLEVSFLSRFMIMDKYAVIGNPIAHSMSPLIHRQFAEQTGQELSYEKILSPLEHFSETVQDFIRSGGMGCNVTLPFKEQAFQLATRHSEDAELAGAVNTLSCEEEGIFGDNTDGEGLINDLKYHQVPLTKARVLLIGAGGAARGVLLPLLRAGVDALHIANRTPSKAQDLEKLVFKKGNVSASGLDNKWSQPFDIIINASSSGLSGERPDISSEIIGQETYVYDMVYGQQQTPFNQWAEQQGAVKVIDGLGMLVEQAALSFSIWRGVMPDTQSVRQALRNNLSA</sequence>
<evidence type="ECO:0000256" key="8">
    <source>
        <dbReference type="HAMAP-Rule" id="MF_00222"/>
    </source>
</evidence>
<dbReference type="InterPro" id="IPR011342">
    <property type="entry name" value="Shikimate_DH"/>
</dbReference>
<keyword evidence="4 8" id="KW-0521">NADP</keyword>
<dbReference type="EC" id="1.1.1.25" evidence="2 8"/>
<dbReference type="FunFam" id="3.40.50.10860:FF:000006">
    <property type="entry name" value="Shikimate dehydrogenase (NADP(+))"/>
    <property type="match status" value="1"/>
</dbReference>
<feature type="active site" description="Proton acceptor" evidence="8">
    <location>
        <position position="92"/>
    </location>
</feature>
<feature type="domain" description="Quinate/shikimate 5-dehydrogenase/glutamyl-tRNA reductase" evidence="9">
    <location>
        <begin position="143"/>
        <end position="217"/>
    </location>
</feature>
<dbReference type="AlphaFoldDB" id="A0A2S2DYS8"/>
<feature type="domain" description="SDH C-terminal" evidence="11">
    <location>
        <begin position="264"/>
        <end position="294"/>
    </location>
</feature>
<evidence type="ECO:0000259" key="10">
    <source>
        <dbReference type="Pfam" id="PF08501"/>
    </source>
</evidence>
<feature type="binding site" evidence="8">
    <location>
        <begin position="176"/>
        <end position="181"/>
    </location>
    <ligand>
        <name>NADP(+)</name>
        <dbReference type="ChEBI" id="CHEBI:58349"/>
    </ligand>
</feature>
<evidence type="ECO:0000256" key="2">
    <source>
        <dbReference type="ARBA" id="ARBA00012962"/>
    </source>
</evidence>
<dbReference type="FunFam" id="3.40.50.720:FF:000104">
    <property type="entry name" value="Shikimate dehydrogenase (NADP(+))"/>
    <property type="match status" value="1"/>
</dbReference>
<dbReference type="GO" id="GO:0050661">
    <property type="term" value="F:NADP binding"/>
    <property type="evidence" value="ECO:0007669"/>
    <property type="project" value="InterPro"/>
</dbReference>
<dbReference type="GO" id="GO:0005829">
    <property type="term" value="C:cytosol"/>
    <property type="evidence" value="ECO:0007669"/>
    <property type="project" value="TreeGrafter"/>
</dbReference>